<dbReference type="InterPro" id="IPR051404">
    <property type="entry name" value="TA_system_antitoxin"/>
</dbReference>
<organism evidence="2 3">
    <name type="scientific">Candidatus Scalindua japonica</name>
    <dbReference type="NCBI Taxonomy" id="1284222"/>
    <lineage>
        <taxon>Bacteria</taxon>
        <taxon>Pseudomonadati</taxon>
        <taxon>Planctomycetota</taxon>
        <taxon>Candidatus Brocadiia</taxon>
        <taxon>Candidatus Brocadiales</taxon>
        <taxon>Candidatus Scalinduaceae</taxon>
        <taxon>Candidatus Scalindua</taxon>
    </lineage>
</organism>
<proteinExistence type="predicted"/>
<protein>
    <recommendedName>
        <fullName evidence="1">HicB-like antitoxin of toxin-antitoxin system domain-containing protein</fullName>
    </recommendedName>
</protein>
<evidence type="ECO:0000313" key="2">
    <source>
        <dbReference type="EMBL" id="GAX60908.1"/>
    </source>
</evidence>
<dbReference type="AlphaFoldDB" id="A0A286TYG8"/>
<keyword evidence="3" id="KW-1185">Reference proteome</keyword>
<dbReference type="Proteomes" id="UP000218542">
    <property type="component" value="Unassembled WGS sequence"/>
</dbReference>
<feature type="domain" description="HicB-like antitoxin of toxin-antitoxin system" evidence="1">
    <location>
        <begin position="16"/>
        <end position="81"/>
    </location>
</feature>
<dbReference type="Gene3D" id="3.30.160.250">
    <property type="match status" value="1"/>
</dbReference>
<reference evidence="2 3" key="1">
    <citation type="journal article" date="2017" name="Environ. Microbiol. Rep.">
        <title>Genetic diversity of marine anaerobic ammonium-oxidizing bacteria as revealed by genomic and proteomic analyses of 'Candidatus Scalindua japonica'.</title>
        <authorList>
            <person name="Oshiki M."/>
            <person name="Mizuto K."/>
            <person name="Kimura Z."/>
            <person name="Kindaichi T."/>
            <person name="Satoh H."/>
            <person name="Okabe S."/>
        </authorList>
    </citation>
    <scope>NUCLEOTIDE SEQUENCE [LARGE SCALE GENOMIC DNA]</scope>
    <source>
        <strain evidence="3">husup-a2</strain>
    </source>
</reference>
<dbReference type="Pfam" id="PF15919">
    <property type="entry name" value="HicB_lk_antitox"/>
    <property type="match status" value="1"/>
</dbReference>
<dbReference type="InterPro" id="IPR031807">
    <property type="entry name" value="HicB-like"/>
</dbReference>
<gene>
    <name evidence="2" type="ORF">SCALIN_C15_0049</name>
</gene>
<dbReference type="InterPro" id="IPR035069">
    <property type="entry name" value="TTHA1013/TTHA0281-like"/>
</dbReference>
<accession>A0A286TYG8</accession>
<comment type="caution">
    <text evidence="2">The sequence shown here is derived from an EMBL/GenBank/DDBJ whole genome shotgun (WGS) entry which is preliminary data.</text>
</comment>
<evidence type="ECO:0000259" key="1">
    <source>
        <dbReference type="Pfam" id="PF15919"/>
    </source>
</evidence>
<dbReference type="PANTHER" id="PTHR34504">
    <property type="entry name" value="ANTITOXIN HICB"/>
    <property type="match status" value="1"/>
</dbReference>
<name>A0A286TYG8_9BACT</name>
<dbReference type="EMBL" id="BAOS01000015">
    <property type="protein sequence ID" value="GAX60908.1"/>
    <property type="molecule type" value="Genomic_DNA"/>
</dbReference>
<evidence type="ECO:0000313" key="3">
    <source>
        <dbReference type="Proteomes" id="UP000218542"/>
    </source>
</evidence>
<dbReference type="PANTHER" id="PTHR34504:SF2">
    <property type="entry name" value="UPF0150 PROTEIN SSL0259"/>
    <property type="match status" value="1"/>
</dbReference>
<dbReference type="SUPFAM" id="SSF143100">
    <property type="entry name" value="TTHA1013/TTHA0281-like"/>
    <property type="match status" value="1"/>
</dbReference>
<sequence>MKSFSFLRKKMGNHSYTVIFEPLGEGGYEVIIPAIPTIVTYGRTLKEAKEMATDAIKCHLEGLTKDGEPIPKDIDTEPVTEKLEISLAGV</sequence>